<dbReference type="GO" id="GO:0016301">
    <property type="term" value="F:kinase activity"/>
    <property type="evidence" value="ECO:0007669"/>
    <property type="project" value="UniProtKB-KW"/>
</dbReference>
<keyword evidence="5" id="KW-0808">Transferase</keyword>
<dbReference type="PANTHER" id="PTHR43071">
    <property type="entry name" value="2-AMINO-4-HYDROXY-6-HYDROXYMETHYLDIHYDROPTERIDINE PYROPHOSPHOKINASE"/>
    <property type="match status" value="1"/>
</dbReference>
<dbReference type="InterPro" id="IPR035907">
    <property type="entry name" value="Hppk_sf"/>
</dbReference>
<dbReference type="PANTHER" id="PTHR43071:SF1">
    <property type="entry name" value="2-AMINO-4-HYDROXY-6-HYDROXYMETHYLDIHYDROPTERIDINE PYROPHOSPHOKINASE"/>
    <property type="match status" value="1"/>
</dbReference>
<organism evidence="14 15">
    <name type="scientific">Xaviernesmea oryzae</name>
    <dbReference type="NCBI Taxonomy" id="464029"/>
    <lineage>
        <taxon>Bacteria</taxon>
        <taxon>Pseudomonadati</taxon>
        <taxon>Pseudomonadota</taxon>
        <taxon>Alphaproteobacteria</taxon>
        <taxon>Hyphomicrobiales</taxon>
        <taxon>Rhizobiaceae</taxon>
        <taxon>Rhizobium/Agrobacterium group</taxon>
        <taxon>Xaviernesmea</taxon>
    </lineage>
</organism>
<dbReference type="GO" id="GO:0046654">
    <property type="term" value="P:tetrahydrofolate biosynthetic process"/>
    <property type="evidence" value="ECO:0007669"/>
    <property type="project" value="UniProtKB-UniPathway"/>
</dbReference>
<evidence type="ECO:0000256" key="9">
    <source>
        <dbReference type="ARBA" id="ARBA00022909"/>
    </source>
</evidence>
<evidence type="ECO:0000313" key="14">
    <source>
        <dbReference type="EMBL" id="OLP61396.1"/>
    </source>
</evidence>
<dbReference type="NCBIfam" id="TIGR01498">
    <property type="entry name" value="folK"/>
    <property type="match status" value="1"/>
</dbReference>
<evidence type="ECO:0000256" key="12">
    <source>
        <dbReference type="ARBA" id="ARBA00033413"/>
    </source>
</evidence>
<dbReference type="GO" id="GO:0046656">
    <property type="term" value="P:folic acid biosynthetic process"/>
    <property type="evidence" value="ECO:0007669"/>
    <property type="project" value="UniProtKB-KW"/>
</dbReference>
<comment type="function">
    <text evidence="10">Catalyzes the transfer of pyrophosphate from adenosine triphosphate (ATP) to 6-hydroxymethyl-7,8-dihydropterin, an enzymatic step in folate biosynthesis pathway.</text>
</comment>
<keyword evidence="8" id="KW-0067">ATP-binding</keyword>
<keyword evidence="6" id="KW-0547">Nucleotide-binding</keyword>
<dbReference type="EC" id="2.7.6.3" evidence="3"/>
<keyword evidence="9" id="KW-0289">Folate biosynthesis</keyword>
<evidence type="ECO:0000256" key="3">
    <source>
        <dbReference type="ARBA" id="ARBA00013253"/>
    </source>
</evidence>
<dbReference type="UniPathway" id="UPA00077">
    <property type="reaction ID" value="UER00155"/>
</dbReference>
<dbReference type="RefSeq" id="WP_075626428.1">
    <property type="nucleotide sequence ID" value="NZ_FOAM01000011.1"/>
</dbReference>
<dbReference type="OrthoDB" id="9808041at2"/>
<dbReference type="Proteomes" id="UP000186364">
    <property type="component" value="Unassembled WGS sequence"/>
</dbReference>
<evidence type="ECO:0000256" key="5">
    <source>
        <dbReference type="ARBA" id="ARBA00022679"/>
    </source>
</evidence>
<accession>A0A1Q9B095</accession>
<evidence type="ECO:0000256" key="10">
    <source>
        <dbReference type="ARBA" id="ARBA00029409"/>
    </source>
</evidence>
<dbReference type="GO" id="GO:0005524">
    <property type="term" value="F:ATP binding"/>
    <property type="evidence" value="ECO:0007669"/>
    <property type="project" value="UniProtKB-KW"/>
</dbReference>
<evidence type="ECO:0000256" key="2">
    <source>
        <dbReference type="ARBA" id="ARBA00005810"/>
    </source>
</evidence>
<name>A0A1Q9B095_9HYPH</name>
<evidence type="ECO:0000256" key="4">
    <source>
        <dbReference type="ARBA" id="ARBA00016218"/>
    </source>
</evidence>
<keyword evidence="15" id="KW-1185">Reference proteome</keyword>
<protein>
    <recommendedName>
        <fullName evidence="4">2-amino-4-hydroxy-6-hydroxymethyldihydropteridine pyrophosphokinase</fullName>
        <ecNumber evidence="3">2.7.6.3</ecNumber>
    </recommendedName>
    <alternativeName>
        <fullName evidence="11">6-hydroxymethyl-7,8-dihydropterin pyrophosphokinase</fullName>
    </alternativeName>
    <alternativeName>
        <fullName evidence="12">7,8-dihydro-6-hydroxymethylpterin-pyrophosphokinase</fullName>
    </alternativeName>
</protein>
<feature type="domain" description="7,8-dihydro-6-hydroxymethylpterin-pyrophosphokinase" evidence="13">
    <location>
        <begin position="89"/>
        <end position="100"/>
    </location>
</feature>
<dbReference type="SUPFAM" id="SSF55083">
    <property type="entry name" value="6-hydroxymethyl-7,8-dihydropterin pyrophosphokinase, HPPK"/>
    <property type="match status" value="1"/>
</dbReference>
<comment type="similarity">
    <text evidence="2">Belongs to the HPPK family.</text>
</comment>
<reference evidence="14 15" key="1">
    <citation type="submission" date="2016-09" db="EMBL/GenBank/DDBJ databases">
        <title>Rhizobium sp. nov., a novel species isolated from the rice rhizosphere.</title>
        <authorList>
            <person name="Zhao J."/>
            <person name="Zhang X."/>
        </authorList>
    </citation>
    <scope>NUCLEOTIDE SEQUENCE [LARGE SCALE GENOMIC DNA]</scope>
    <source>
        <strain evidence="14 15">1.7048</strain>
    </source>
</reference>
<sequence>MSAQAMLGLGGNIGEVKAQLADALRRLDALDGCRIVAVSRLYRTPPWGVTDQAWFNNACAAVQTTLTPEALLEACLSVERAMKRERIQRWGPRTVDIDLLTCGEEQRASQTLSLPHPRMTERAFVLLPLKDIAPDLMIAGHSVAHWASLSQTAGIEPITDSGDWWH</sequence>
<evidence type="ECO:0000313" key="15">
    <source>
        <dbReference type="Proteomes" id="UP000186364"/>
    </source>
</evidence>
<keyword evidence="7 14" id="KW-0418">Kinase</keyword>
<dbReference type="Pfam" id="PF01288">
    <property type="entry name" value="HPPK"/>
    <property type="match status" value="1"/>
</dbReference>
<evidence type="ECO:0000256" key="8">
    <source>
        <dbReference type="ARBA" id="ARBA00022840"/>
    </source>
</evidence>
<dbReference type="Gene3D" id="3.30.70.560">
    <property type="entry name" value="7,8-Dihydro-6-hydroxymethylpterin-pyrophosphokinase HPPK"/>
    <property type="match status" value="1"/>
</dbReference>
<evidence type="ECO:0000256" key="1">
    <source>
        <dbReference type="ARBA" id="ARBA00005051"/>
    </source>
</evidence>
<evidence type="ECO:0000256" key="7">
    <source>
        <dbReference type="ARBA" id="ARBA00022777"/>
    </source>
</evidence>
<proteinExistence type="inferred from homology"/>
<comment type="pathway">
    <text evidence="1">Cofactor biosynthesis; tetrahydrofolate biosynthesis; 2-amino-4-hydroxy-6-hydroxymethyl-7,8-dihydropteridine diphosphate from 7,8-dihydroneopterin triphosphate: step 4/4.</text>
</comment>
<dbReference type="GO" id="GO:0003848">
    <property type="term" value="F:2-amino-4-hydroxy-6-hydroxymethyldihydropteridine diphosphokinase activity"/>
    <property type="evidence" value="ECO:0007669"/>
    <property type="project" value="UniProtKB-EC"/>
</dbReference>
<dbReference type="AlphaFoldDB" id="A0A1Q9B095"/>
<dbReference type="CDD" id="cd00483">
    <property type="entry name" value="HPPK"/>
    <property type="match status" value="1"/>
</dbReference>
<evidence type="ECO:0000256" key="11">
    <source>
        <dbReference type="ARBA" id="ARBA00029766"/>
    </source>
</evidence>
<evidence type="ECO:0000259" key="13">
    <source>
        <dbReference type="PROSITE" id="PS00794"/>
    </source>
</evidence>
<evidence type="ECO:0000256" key="6">
    <source>
        <dbReference type="ARBA" id="ARBA00022741"/>
    </source>
</evidence>
<gene>
    <name evidence="14" type="ORF">BJF93_00140</name>
</gene>
<dbReference type="InterPro" id="IPR000550">
    <property type="entry name" value="Hppk"/>
</dbReference>
<dbReference type="PROSITE" id="PS00794">
    <property type="entry name" value="HPPK"/>
    <property type="match status" value="1"/>
</dbReference>
<comment type="caution">
    <text evidence="14">The sequence shown here is derived from an EMBL/GenBank/DDBJ whole genome shotgun (WGS) entry which is preliminary data.</text>
</comment>
<dbReference type="EMBL" id="MKIP01000032">
    <property type="protein sequence ID" value="OLP61396.1"/>
    <property type="molecule type" value="Genomic_DNA"/>
</dbReference>